<proteinExistence type="predicted"/>
<evidence type="ECO:0000313" key="1">
    <source>
        <dbReference type="Proteomes" id="UP000095286"/>
    </source>
</evidence>
<dbReference type="Proteomes" id="UP000095286">
    <property type="component" value="Unplaced"/>
</dbReference>
<evidence type="ECO:0000313" key="2">
    <source>
        <dbReference type="WBParaSite" id="RSKR_0000802200.1"/>
    </source>
</evidence>
<name>A0AC35U6G7_9BILA</name>
<organism evidence="1 2">
    <name type="scientific">Rhabditophanes sp. KR3021</name>
    <dbReference type="NCBI Taxonomy" id="114890"/>
    <lineage>
        <taxon>Eukaryota</taxon>
        <taxon>Metazoa</taxon>
        <taxon>Ecdysozoa</taxon>
        <taxon>Nematoda</taxon>
        <taxon>Chromadorea</taxon>
        <taxon>Rhabditida</taxon>
        <taxon>Tylenchina</taxon>
        <taxon>Panagrolaimomorpha</taxon>
        <taxon>Strongyloidoidea</taxon>
        <taxon>Alloionematidae</taxon>
        <taxon>Rhabditophanes</taxon>
    </lineage>
</organism>
<accession>A0AC35U6G7</accession>
<reference evidence="2" key="1">
    <citation type="submission" date="2016-11" db="UniProtKB">
        <authorList>
            <consortium name="WormBaseParasite"/>
        </authorList>
    </citation>
    <scope>IDENTIFICATION</scope>
    <source>
        <strain evidence="2">KR3021</strain>
    </source>
</reference>
<protein>
    <submittedName>
        <fullName evidence="2">Fibroblast growth factor receptor-like 1</fullName>
    </submittedName>
</protein>
<sequence length="513" mass="58361">MSMRQFKFTCPIQDVDDTSIIIQWNKDGELIEPSYNNRFKTVKSGKELRIKNIEIADSGHYQCVIINGWGHARNNFTFIVYDEDDEYLGEDERIVLSDYEAKPSWTHPQDIHANSDGYIMPKINGDLDLSCAGKGNPFPSIQWYKNSEKIDLDYAHQSIVSAKFVLHNVQVTDSGIYECSLYNKHGHINATFKVVIEDKRIGNYPSNELGGVQIETTDKMNDKVNSSIIDIPSNKSVHLGNTAEFECKVKWVEGMPLTRWFKKIEKDWTNPFNDNTVLTVNNMDLLLLENKANQSVVIINNQKMVVNRLTLPNVLSKDEGTYVCVVSDGGNLIQRSVMLSIYGESKMSVFDDNLKSYLKIGVVSFFVFIVICTLAILYLKKTTTNNDCKEEDRLTLSPPLITAVIRPPPPKMAPPKTPKSINDTSRYIQSYNETQNNNYTPIEYHVPWNNVANIASKFATMKQLSPSYKQPYPIHRTVAEDALSHVYDETATPQPTVYWSHTLPGKYKNDGRV</sequence>
<dbReference type="WBParaSite" id="RSKR_0000802200.1">
    <property type="protein sequence ID" value="RSKR_0000802200.1"/>
    <property type="gene ID" value="RSKR_0000802200"/>
</dbReference>